<feature type="domain" description="C2H2-type" evidence="2">
    <location>
        <begin position="246"/>
        <end position="267"/>
    </location>
</feature>
<dbReference type="PROSITE" id="PS00028">
    <property type="entry name" value="ZINC_FINGER_C2H2_1"/>
    <property type="match status" value="1"/>
</dbReference>
<evidence type="ECO:0000256" key="1">
    <source>
        <dbReference type="SAM" id="MobiDB-lite"/>
    </source>
</evidence>
<protein>
    <recommendedName>
        <fullName evidence="2">C2H2-type domain-containing protein</fullName>
    </recommendedName>
</protein>
<evidence type="ECO:0000259" key="2">
    <source>
        <dbReference type="PROSITE" id="PS00028"/>
    </source>
</evidence>
<dbReference type="PANTHER" id="PTHR21190">
    <property type="entry name" value="GH10077P"/>
    <property type="match status" value="1"/>
</dbReference>
<keyword evidence="4" id="KW-1185">Reference proteome</keyword>
<feature type="region of interest" description="Disordered" evidence="1">
    <location>
        <begin position="211"/>
        <end position="235"/>
    </location>
</feature>
<feature type="compositionally biased region" description="Low complexity" evidence="1">
    <location>
        <begin position="61"/>
        <end position="72"/>
    </location>
</feature>
<sequence length="275" mass="28250">MAHALQQQALAQQTDAGTQGAVGLGGGAAGTGATSAGGGDETASGGADLSTATMDEDSRSSEASSRLSASAELQNALAIRKRKLSEDDTLTGVDGPPAHIEEEHVQKLLEKQLQQSGAYGKSGPGNSNGVGGRELAALAASVFQAAGVPAERREAAPAGEFGKSFQFPQMPALVPISQADGKQLQQMVPLSVFSNPMAQFLFPGLPPVTPPASAAERAERAAGGQGGSLPPSTPGGMRIFNPEAYCELCNKEFCNKYFLKTHKANKHGIYSVESL</sequence>
<reference evidence="3 4" key="1">
    <citation type="journal article" date="2017" name="Gigascience">
        <title>Draft genome of the honey bee ectoparasitic mite, Tropilaelaps mercedesae, is shaped by the parasitic life history.</title>
        <authorList>
            <person name="Dong X."/>
            <person name="Armstrong S.D."/>
            <person name="Xia D."/>
            <person name="Makepeace B.L."/>
            <person name="Darby A.C."/>
            <person name="Kadowaki T."/>
        </authorList>
    </citation>
    <scope>NUCLEOTIDE SEQUENCE [LARGE SCALE GENOMIC DNA]</scope>
    <source>
        <strain evidence="3">Wuxi-XJTLU</strain>
    </source>
</reference>
<dbReference type="OrthoDB" id="10020956at2759"/>
<evidence type="ECO:0000313" key="4">
    <source>
        <dbReference type="Proteomes" id="UP000192247"/>
    </source>
</evidence>
<dbReference type="PANTHER" id="PTHR21190:SF1">
    <property type="entry name" value="GH10077P"/>
    <property type="match status" value="1"/>
</dbReference>
<organism evidence="3 4">
    <name type="scientific">Tropilaelaps mercedesae</name>
    <dbReference type="NCBI Taxonomy" id="418985"/>
    <lineage>
        <taxon>Eukaryota</taxon>
        <taxon>Metazoa</taxon>
        <taxon>Ecdysozoa</taxon>
        <taxon>Arthropoda</taxon>
        <taxon>Chelicerata</taxon>
        <taxon>Arachnida</taxon>
        <taxon>Acari</taxon>
        <taxon>Parasitiformes</taxon>
        <taxon>Mesostigmata</taxon>
        <taxon>Gamasina</taxon>
        <taxon>Dermanyssoidea</taxon>
        <taxon>Laelapidae</taxon>
        <taxon>Tropilaelaps</taxon>
    </lineage>
</organism>
<dbReference type="AlphaFoldDB" id="A0A1V9X300"/>
<feature type="compositionally biased region" description="Low complexity" evidence="1">
    <location>
        <begin position="1"/>
        <end position="19"/>
    </location>
</feature>
<evidence type="ECO:0000313" key="3">
    <source>
        <dbReference type="EMBL" id="OQR67771.1"/>
    </source>
</evidence>
<dbReference type="STRING" id="418985.A0A1V9X300"/>
<accession>A0A1V9X300</accession>
<name>A0A1V9X300_9ACAR</name>
<proteinExistence type="predicted"/>
<feature type="region of interest" description="Disordered" evidence="1">
    <location>
        <begin position="1"/>
        <end position="72"/>
    </location>
</feature>
<dbReference type="Proteomes" id="UP000192247">
    <property type="component" value="Unassembled WGS sequence"/>
</dbReference>
<feature type="compositionally biased region" description="Gly residues" evidence="1">
    <location>
        <begin position="20"/>
        <end position="40"/>
    </location>
</feature>
<feature type="region of interest" description="Disordered" evidence="1">
    <location>
        <begin position="113"/>
        <end position="132"/>
    </location>
</feature>
<dbReference type="InterPro" id="IPR013087">
    <property type="entry name" value="Znf_C2H2_type"/>
</dbReference>
<dbReference type="EMBL" id="MNPL01027446">
    <property type="protein sequence ID" value="OQR67771.1"/>
    <property type="molecule type" value="Genomic_DNA"/>
</dbReference>
<dbReference type="InParanoid" id="A0A1V9X300"/>
<feature type="compositionally biased region" description="Gly residues" evidence="1">
    <location>
        <begin position="120"/>
        <end position="132"/>
    </location>
</feature>
<feature type="non-terminal residue" evidence="3">
    <location>
        <position position="275"/>
    </location>
</feature>
<gene>
    <name evidence="3" type="ORF">BIW11_04702</name>
</gene>
<comment type="caution">
    <text evidence="3">The sequence shown here is derived from an EMBL/GenBank/DDBJ whole genome shotgun (WGS) entry which is preliminary data.</text>
</comment>